<sequence length="41" mass="4874">SVFMFDWTLEAQDPMIRSSKCPRTTIGHWIEQVFKYPILSN</sequence>
<gene>
    <name evidence="1" type="ORF">SPELUC_LOCUS15582</name>
</gene>
<dbReference type="Proteomes" id="UP000789366">
    <property type="component" value="Unassembled WGS sequence"/>
</dbReference>
<accession>A0ACA9QWX4</accession>
<evidence type="ECO:0000313" key="2">
    <source>
        <dbReference type="Proteomes" id="UP000789366"/>
    </source>
</evidence>
<dbReference type="EMBL" id="CAJVPW010052244">
    <property type="protein sequence ID" value="CAG8767847.1"/>
    <property type="molecule type" value="Genomic_DNA"/>
</dbReference>
<keyword evidence="2" id="KW-1185">Reference proteome</keyword>
<evidence type="ECO:0000313" key="1">
    <source>
        <dbReference type="EMBL" id="CAG8767847.1"/>
    </source>
</evidence>
<protein>
    <submittedName>
        <fullName evidence="1">7018_t:CDS:1</fullName>
    </submittedName>
</protein>
<feature type="non-terminal residue" evidence="1">
    <location>
        <position position="41"/>
    </location>
</feature>
<reference evidence="1" key="1">
    <citation type="submission" date="2021-06" db="EMBL/GenBank/DDBJ databases">
        <authorList>
            <person name="Kallberg Y."/>
            <person name="Tangrot J."/>
            <person name="Rosling A."/>
        </authorList>
    </citation>
    <scope>NUCLEOTIDE SEQUENCE</scope>
    <source>
        <strain evidence="1">28 12/20/2015</strain>
    </source>
</reference>
<organism evidence="1 2">
    <name type="scientific">Cetraspora pellucida</name>
    <dbReference type="NCBI Taxonomy" id="1433469"/>
    <lineage>
        <taxon>Eukaryota</taxon>
        <taxon>Fungi</taxon>
        <taxon>Fungi incertae sedis</taxon>
        <taxon>Mucoromycota</taxon>
        <taxon>Glomeromycotina</taxon>
        <taxon>Glomeromycetes</taxon>
        <taxon>Diversisporales</taxon>
        <taxon>Gigasporaceae</taxon>
        <taxon>Cetraspora</taxon>
    </lineage>
</organism>
<proteinExistence type="predicted"/>
<feature type="non-terminal residue" evidence="1">
    <location>
        <position position="1"/>
    </location>
</feature>
<name>A0ACA9QWX4_9GLOM</name>
<comment type="caution">
    <text evidence="1">The sequence shown here is derived from an EMBL/GenBank/DDBJ whole genome shotgun (WGS) entry which is preliminary data.</text>
</comment>